<dbReference type="InterPro" id="IPR001604">
    <property type="entry name" value="Endo_G_ENPP1-like_dom"/>
</dbReference>
<organism evidence="5 6">
    <name type="scientific">Candidatus Pseudobacter hemicellulosilyticus</name>
    <dbReference type="NCBI Taxonomy" id="3121375"/>
    <lineage>
        <taxon>Bacteria</taxon>
        <taxon>Pseudomonadati</taxon>
        <taxon>Bacteroidota</taxon>
        <taxon>Chitinophagia</taxon>
        <taxon>Chitinophagales</taxon>
        <taxon>Chitinophagaceae</taxon>
        <taxon>Pseudobacter</taxon>
    </lineage>
</organism>
<dbReference type="PANTHER" id="PTHR13966">
    <property type="entry name" value="ENDONUCLEASE RELATED"/>
    <property type="match status" value="1"/>
</dbReference>
<name>A0AAJ5WM71_9BACT</name>
<evidence type="ECO:0000256" key="2">
    <source>
        <dbReference type="PIRSR" id="PIRSR640255-2"/>
    </source>
</evidence>
<evidence type="ECO:0000256" key="1">
    <source>
        <dbReference type="PIRSR" id="PIRSR640255-1"/>
    </source>
</evidence>
<feature type="active site" description="Proton acceptor" evidence="1">
    <location>
        <position position="108"/>
    </location>
</feature>
<dbReference type="GO" id="GO:0016787">
    <property type="term" value="F:hydrolase activity"/>
    <property type="evidence" value="ECO:0007669"/>
    <property type="project" value="InterPro"/>
</dbReference>
<reference evidence="5" key="1">
    <citation type="submission" date="2023-03" db="EMBL/GenBank/DDBJ databases">
        <title>Andean soil-derived lignocellulolytic bacterial consortium as a source of novel taxa and putative plastic-active enzymes.</title>
        <authorList>
            <person name="Diaz-Garcia L."/>
            <person name="Chuvochina M."/>
            <person name="Feuerriegel G."/>
            <person name="Bunk B."/>
            <person name="Sproer C."/>
            <person name="Streit W.R."/>
            <person name="Rodriguez L.M."/>
            <person name="Overmann J."/>
            <person name="Jimenez D.J."/>
        </authorList>
    </citation>
    <scope>NUCLEOTIDE SEQUENCE</scope>
    <source>
        <strain evidence="5">MAG 7</strain>
    </source>
</reference>
<evidence type="ECO:0000259" key="4">
    <source>
        <dbReference type="SMART" id="SM00892"/>
    </source>
</evidence>
<sequence length="318" mass="36505">MSTELFISGYRTNFLNAAVNLPTLNSKQSEDLAPVDGRPDNVAEYINYSLQVSASRGFPYYTASNIDGVNFKKAPRRDAWRTDQRISREHQWGPELYRADKSDFDKGHMTKREDVQWGDSIAIASKAADATFFYTNAVPQHAQLNQQIWRSLEDYVLHTEARQHDLLISVFTGPVLSKKDPWFVTPVKNRRLQLPILFWKIIYFTRKDGSLYRVGFLMSQSSLLFSEGIVETAITEKARGEETEEDQLFMEFEEADTYQVNIGTIETLSGLQFAKASEPFEDSRSIRLVLKEIDIKESIKESNNAYEQIGFRIEGLQI</sequence>
<dbReference type="Gene3D" id="3.40.570.10">
    <property type="entry name" value="Extracellular Endonuclease, subunit A"/>
    <property type="match status" value="1"/>
</dbReference>
<dbReference type="SMART" id="SM00477">
    <property type="entry name" value="NUC"/>
    <property type="match status" value="1"/>
</dbReference>
<evidence type="ECO:0000313" key="6">
    <source>
        <dbReference type="Proteomes" id="UP001220610"/>
    </source>
</evidence>
<keyword evidence="2" id="KW-0479">Metal-binding</keyword>
<dbReference type="EMBL" id="CP119311">
    <property type="protein sequence ID" value="WEK34511.1"/>
    <property type="molecule type" value="Genomic_DNA"/>
</dbReference>
<dbReference type="SMART" id="SM00892">
    <property type="entry name" value="Endonuclease_NS"/>
    <property type="match status" value="1"/>
</dbReference>
<dbReference type="GO" id="GO:0003676">
    <property type="term" value="F:nucleic acid binding"/>
    <property type="evidence" value="ECO:0007669"/>
    <property type="project" value="InterPro"/>
</dbReference>
<feature type="domain" description="ENPP1-3/EXOG-like endonuclease/phosphodiesterase" evidence="3">
    <location>
        <begin position="45"/>
        <end position="280"/>
    </location>
</feature>
<gene>
    <name evidence="5" type="ORF">P0Y53_18645</name>
</gene>
<keyword evidence="5" id="KW-0255">Endonuclease</keyword>
<dbReference type="Proteomes" id="UP001220610">
    <property type="component" value="Chromosome"/>
</dbReference>
<dbReference type="GO" id="GO:0046872">
    <property type="term" value="F:metal ion binding"/>
    <property type="evidence" value="ECO:0007669"/>
    <property type="project" value="UniProtKB-KW"/>
</dbReference>
<dbReference type="InterPro" id="IPR020821">
    <property type="entry name" value="ENPP1-3/EXOG-like_nuc-like"/>
</dbReference>
<dbReference type="SUPFAM" id="SSF54060">
    <property type="entry name" value="His-Me finger endonucleases"/>
    <property type="match status" value="1"/>
</dbReference>
<dbReference type="PANTHER" id="PTHR13966:SF5">
    <property type="entry name" value="ENDONUCLEASE G, MITOCHONDRIAL"/>
    <property type="match status" value="1"/>
</dbReference>
<dbReference type="Pfam" id="PF01223">
    <property type="entry name" value="Endonuclease_NS"/>
    <property type="match status" value="1"/>
</dbReference>
<dbReference type="InterPro" id="IPR044929">
    <property type="entry name" value="DNA/RNA_non-sp_Endonuclease_sf"/>
</dbReference>
<protein>
    <submittedName>
        <fullName evidence="5">DNA/RNA non-specific endonuclease</fullName>
    </submittedName>
</protein>
<proteinExistence type="predicted"/>
<accession>A0AAJ5WM71</accession>
<keyword evidence="5" id="KW-0378">Hydrolase</keyword>
<evidence type="ECO:0000259" key="3">
    <source>
        <dbReference type="SMART" id="SM00477"/>
    </source>
</evidence>
<evidence type="ECO:0000313" key="5">
    <source>
        <dbReference type="EMBL" id="WEK34511.1"/>
    </source>
</evidence>
<feature type="binding site" evidence="2">
    <location>
        <position position="145"/>
    </location>
    <ligand>
        <name>Mg(2+)</name>
        <dbReference type="ChEBI" id="CHEBI:18420"/>
        <note>catalytic</note>
    </ligand>
</feature>
<dbReference type="InterPro" id="IPR040255">
    <property type="entry name" value="Non-specific_endonuclease"/>
</dbReference>
<feature type="domain" description="DNA/RNA non-specific endonuclease/pyrophosphatase/phosphodiesterase" evidence="4">
    <location>
        <begin position="44"/>
        <end position="280"/>
    </location>
</feature>
<dbReference type="GO" id="GO:0004519">
    <property type="term" value="F:endonuclease activity"/>
    <property type="evidence" value="ECO:0007669"/>
    <property type="project" value="UniProtKB-KW"/>
</dbReference>
<dbReference type="AlphaFoldDB" id="A0AAJ5WM71"/>
<keyword evidence="5" id="KW-0540">Nuclease</keyword>
<dbReference type="InterPro" id="IPR044925">
    <property type="entry name" value="His-Me_finger_sf"/>
</dbReference>